<dbReference type="SUPFAM" id="SSF81665">
    <property type="entry name" value="Calcium ATPase, transmembrane domain M"/>
    <property type="match status" value="1"/>
</dbReference>
<organism evidence="21 22">
    <name type="scientific">Ramazzottius varieornatus</name>
    <name type="common">Water bear</name>
    <name type="synonym">Tardigrade</name>
    <dbReference type="NCBI Taxonomy" id="947166"/>
    <lineage>
        <taxon>Eukaryota</taxon>
        <taxon>Metazoa</taxon>
        <taxon>Ecdysozoa</taxon>
        <taxon>Tardigrada</taxon>
        <taxon>Eutardigrada</taxon>
        <taxon>Parachela</taxon>
        <taxon>Hypsibioidea</taxon>
        <taxon>Ramazzottiidae</taxon>
        <taxon>Ramazzottius</taxon>
    </lineage>
</organism>
<dbReference type="InterPro" id="IPR001757">
    <property type="entry name" value="P_typ_ATPase"/>
</dbReference>
<feature type="binding site" evidence="14">
    <location>
        <position position="418"/>
    </location>
    <ligand>
        <name>ATP</name>
        <dbReference type="ChEBI" id="CHEBI:30616"/>
    </ligand>
</feature>
<dbReference type="SFLD" id="SFLDF00027">
    <property type="entry name" value="p-type_atpase"/>
    <property type="match status" value="1"/>
</dbReference>
<feature type="binding site" evidence="14">
    <location>
        <position position="572"/>
    </location>
    <ligand>
        <name>ATP</name>
        <dbReference type="ChEBI" id="CHEBI:30616"/>
    </ligand>
</feature>
<dbReference type="NCBIfam" id="TIGR01494">
    <property type="entry name" value="ATPase_P-type"/>
    <property type="match status" value="3"/>
</dbReference>
<evidence type="ECO:0000256" key="15">
    <source>
        <dbReference type="PIRSR" id="PIRSR606539-3"/>
    </source>
</evidence>
<dbReference type="EMBL" id="BDGG01000002">
    <property type="protein sequence ID" value="GAU94683.1"/>
    <property type="molecule type" value="Genomic_DNA"/>
</dbReference>
<evidence type="ECO:0000256" key="4">
    <source>
        <dbReference type="ARBA" id="ARBA00022692"/>
    </source>
</evidence>
<feature type="binding site" evidence="14">
    <location>
        <position position="706"/>
    </location>
    <ligand>
        <name>ATP</name>
        <dbReference type="ChEBI" id="CHEBI:30616"/>
    </ligand>
</feature>
<comment type="cofactor">
    <cofactor evidence="15">
        <name>Mg(2+)</name>
        <dbReference type="ChEBI" id="CHEBI:18420"/>
    </cofactor>
</comment>
<feature type="binding site" evidence="14">
    <location>
        <position position="531"/>
    </location>
    <ligand>
        <name>ATP</name>
        <dbReference type="ChEBI" id="CHEBI:30616"/>
    </ligand>
</feature>
<evidence type="ECO:0000256" key="2">
    <source>
        <dbReference type="ARBA" id="ARBA00004308"/>
    </source>
</evidence>
<feature type="signal peptide" evidence="17">
    <location>
        <begin position="1"/>
        <end position="20"/>
    </location>
</feature>
<dbReference type="GO" id="GO:0005783">
    <property type="term" value="C:endoplasmic reticulum"/>
    <property type="evidence" value="ECO:0007669"/>
    <property type="project" value="TreeGrafter"/>
</dbReference>
<dbReference type="Pfam" id="PF16212">
    <property type="entry name" value="PhoLip_ATPase_C"/>
    <property type="match status" value="1"/>
</dbReference>
<name>A0A1D1V773_RAMVA</name>
<dbReference type="PANTHER" id="PTHR24092:SF175">
    <property type="entry name" value="PHOSPHOLIPID-TRANSPORTING ATPASE"/>
    <property type="match status" value="1"/>
</dbReference>
<evidence type="ECO:0000256" key="16">
    <source>
        <dbReference type="RuleBase" id="RU362033"/>
    </source>
</evidence>
<feature type="transmembrane region" description="Helical" evidence="16">
    <location>
        <begin position="911"/>
        <end position="931"/>
    </location>
</feature>
<dbReference type="FunFam" id="3.40.50.1000:FF:000034">
    <property type="entry name" value="Phospholipid-transporting ATPase"/>
    <property type="match status" value="1"/>
</dbReference>
<feature type="binding site" evidence="15">
    <location>
        <position position="825"/>
    </location>
    <ligand>
        <name>Mg(2+)</name>
        <dbReference type="ChEBI" id="CHEBI:18420"/>
    </ligand>
</feature>
<dbReference type="InterPro" id="IPR018303">
    <property type="entry name" value="ATPase_P-typ_P_site"/>
</dbReference>
<dbReference type="GO" id="GO:0000287">
    <property type="term" value="F:magnesium ion binding"/>
    <property type="evidence" value="ECO:0007669"/>
    <property type="project" value="UniProtKB-UniRule"/>
</dbReference>
<evidence type="ECO:0000259" key="20">
    <source>
        <dbReference type="Pfam" id="PF16212"/>
    </source>
</evidence>
<dbReference type="SUPFAM" id="SSF81660">
    <property type="entry name" value="Metal cation-transporting ATPase, ATP-binding domain N"/>
    <property type="match status" value="1"/>
</dbReference>
<feature type="transmembrane region" description="Helical" evidence="16">
    <location>
        <begin position="1000"/>
        <end position="1017"/>
    </location>
</feature>
<feature type="binding site" evidence="14">
    <location>
        <position position="824"/>
    </location>
    <ligand>
        <name>ATP</name>
        <dbReference type="ChEBI" id="CHEBI:30616"/>
    </ligand>
</feature>
<comment type="caution">
    <text evidence="21">The sequence shown here is derived from an EMBL/GenBank/DDBJ whole genome shotgun (WGS) entry which is preliminary data.</text>
</comment>
<evidence type="ECO:0000256" key="8">
    <source>
        <dbReference type="ARBA" id="ARBA00022842"/>
    </source>
</evidence>
<evidence type="ECO:0000256" key="14">
    <source>
        <dbReference type="PIRSR" id="PIRSR606539-2"/>
    </source>
</evidence>
<comment type="similarity">
    <text evidence="3 16">Belongs to the cation transport ATPase (P-type) (TC 3.A.3) family. Type IV subfamily.</text>
</comment>
<dbReference type="InterPro" id="IPR032630">
    <property type="entry name" value="P_typ_ATPase_c"/>
</dbReference>
<dbReference type="GO" id="GO:0045332">
    <property type="term" value="P:phospholipid translocation"/>
    <property type="evidence" value="ECO:0007669"/>
    <property type="project" value="TreeGrafter"/>
</dbReference>
<dbReference type="SFLD" id="SFLDS00003">
    <property type="entry name" value="Haloacid_Dehalogenase"/>
    <property type="match status" value="1"/>
</dbReference>
<comment type="subcellular location">
    <subcellularLocation>
        <location evidence="2">Endomembrane system</location>
    </subcellularLocation>
    <subcellularLocation>
        <location evidence="1 16">Membrane</location>
        <topology evidence="1 16">Multi-pass membrane protein</topology>
    </subcellularLocation>
</comment>
<evidence type="ECO:0000256" key="3">
    <source>
        <dbReference type="ARBA" id="ARBA00008109"/>
    </source>
</evidence>
<evidence type="ECO:0000256" key="5">
    <source>
        <dbReference type="ARBA" id="ARBA00022723"/>
    </source>
</evidence>
<feature type="transmembrane region" description="Helical" evidence="16">
    <location>
        <begin position="302"/>
        <end position="324"/>
    </location>
</feature>
<feature type="domain" description="P-type ATPase C-terminal" evidence="20">
    <location>
        <begin position="847"/>
        <end position="1098"/>
    </location>
</feature>
<dbReference type="PRINTS" id="PR00119">
    <property type="entry name" value="CATATPASE"/>
</dbReference>
<dbReference type="Pfam" id="PF13246">
    <property type="entry name" value="Cation_ATPase"/>
    <property type="match status" value="1"/>
</dbReference>
<feature type="transmembrane region" description="Helical" evidence="16">
    <location>
        <begin position="881"/>
        <end position="899"/>
    </location>
</feature>
<evidence type="ECO:0000256" key="11">
    <source>
        <dbReference type="ARBA" id="ARBA00023136"/>
    </source>
</evidence>
<dbReference type="SFLD" id="SFLDG00002">
    <property type="entry name" value="C1.7:_P-type_atpase_like"/>
    <property type="match status" value="1"/>
</dbReference>
<protein>
    <recommendedName>
        <fullName evidence="16">Phospholipid-transporting ATPase</fullName>
        <ecNumber evidence="16">7.6.2.1</ecNumber>
    </recommendedName>
</protein>
<evidence type="ECO:0000256" key="17">
    <source>
        <dbReference type="SAM" id="SignalP"/>
    </source>
</evidence>
<evidence type="ECO:0000256" key="13">
    <source>
        <dbReference type="PIRSR" id="PIRSR606539-1"/>
    </source>
</evidence>
<feature type="binding site" evidence="14">
    <location>
        <position position="825"/>
    </location>
    <ligand>
        <name>ATP</name>
        <dbReference type="ChEBI" id="CHEBI:30616"/>
    </ligand>
</feature>
<feature type="transmembrane region" description="Helical" evidence="16">
    <location>
        <begin position="352"/>
        <end position="371"/>
    </location>
</feature>
<dbReference type="InterPro" id="IPR044492">
    <property type="entry name" value="P_typ_ATPase_HD_dom"/>
</dbReference>
<feature type="binding site" evidence="14">
    <location>
        <position position="417"/>
    </location>
    <ligand>
        <name>ATP</name>
        <dbReference type="ChEBI" id="CHEBI:30616"/>
    </ligand>
</feature>
<keyword evidence="4 16" id="KW-0812">Transmembrane</keyword>
<dbReference type="Gene3D" id="2.70.150.10">
    <property type="entry name" value="Calcium-transporting ATPase, cytoplasmic transduction domain A"/>
    <property type="match status" value="1"/>
</dbReference>
<dbReference type="EC" id="7.6.2.1" evidence="16"/>
<dbReference type="InterPro" id="IPR036412">
    <property type="entry name" value="HAD-like_sf"/>
</dbReference>
<dbReference type="InterPro" id="IPR032631">
    <property type="entry name" value="P-type_ATPase_N"/>
</dbReference>
<dbReference type="InterPro" id="IPR008250">
    <property type="entry name" value="ATPase_P-typ_transduc_dom_A_sf"/>
</dbReference>
<feature type="binding site" evidence="14">
    <location>
        <position position="707"/>
    </location>
    <ligand>
        <name>ATP</name>
        <dbReference type="ChEBI" id="CHEBI:30616"/>
    </ligand>
</feature>
<dbReference type="GO" id="GO:0016887">
    <property type="term" value="F:ATP hydrolysis activity"/>
    <property type="evidence" value="ECO:0007669"/>
    <property type="project" value="InterPro"/>
</dbReference>
<accession>A0A1D1V773</accession>
<feature type="binding site" evidence="14">
    <location>
        <position position="800"/>
    </location>
    <ligand>
        <name>ATP</name>
        <dbReference type="ChEBI" id="CHEBI:30616"/>
    </ligand>
</feature>
<dbReference type="Gene3D" id="3.40.1110.10">
    <property type="entry name" value="Calcium-transporting ATPase, cytoplasmic domain N"/>
    <property type="match status" value="1"/>
</dbReference>
<comment type="catalytic activity">
    <reaction evidence="12 16">
        <text>ATP + H2O + phospholipidSide 1 = ADP + phosphate + phospholipidSide 2.</text>
        <dbReference type="EC" id="7.6.2.1"/>
    </reaction>
</comment>
<evidence type="ECO:0000256" key="9">
    <source>
        <dbReference type="ARBA" id="ARBA00022967"/>
    </source>
</evidence>
<dbReference type="Pfam" id="PF16209">
    <property type="entry name" value="PhoLip_ATPase_N"/>
    <property type="match status" value="1"/>
</dbReference>
<reference evidence="21 22" key="1">
    <citation type="journal article" date="2016" name="Nat. Commun.">
        <title>Extremotolerant tardigrade genome and improved radiotolerance of human cultured cells by tardigrade-unique protein.</title>
        <authorList>
            <person name="Hashimoto T."/>
            <person name="Horikawa D.D."/>
            <person name="Saito Y."/>
            <person name="Kuwahara H."/>
            <person name="Kozuka-Hata H."/>
            <person name="Shin-I T."/>
            <person name="Minakuchi Y."/>
            <person name="Ohishi K."/>
            <person name="Motoyama A."/>
            <person name="Aizu T."/>
            <person name="Enomoto A."/>
            <person name="Kondo K."/>
            <person name="Tanaka S."/>
            <person name="Hara Y."/>
            <person name="Koshikawa S."/>
            <person name="Sagara H."/>
            <person name="Miura T."/>
            <person name="Yokobori S."/>
            <person name="Miyagawa K."/>
            <person name="Suzuki Y."/>
            <person name="Kubo T."/>
            <person name="Oyama M."/>
            <person name="Kohara Y."/>
            <person name="Fujiyama A."/>
            <person name="Arakawa K."/>
            <person name="Katayama T."/>
            <person name="Toyoda A."/>
            <person name="Kunieda T."/>
        </authorList>
    </citation>
    <scope>NUCLEOTIDE SEQUENCE [LARGE SCALE GENOMIC DNA]</scope>
    <source>
        <strain evidence="21 22">YOKOZUNA-1</strain>
    </source>
</reference>
<feature type="binding site" evidence="14">
    <location>
        <position position="794"/>
    </location>
    <ligand>
        <name>ATP</name>
        <dbReference type="ChEBI" id="CHEBI:30616"/>
    </ligand>
</feature>
<dbReference type="GO" id="GO:0140326">
    <property type="term" value="F:ATPase-coupled intramembrane lipid transporter activity"/>
    <property type="evidence" value="ECO:0007669"/>
    <property type="project" value="UniProtKB-EC"/>
</dbReference>
<dbReference type="AlphaFoldDB" id="A0A1D1V773"/>
<dbReference type="InterPro" id="IPR023214">
    <property type="entry name" value="HAD_sf"/>
</dbReference>
<feature type="domain" description="P-type ATPase A" evidence="18">
    <location>
        <begin position="121"/>
        <end position="181"/>
    </location>
</feature>
<feature type="binding site" evidence="15">
    <location>
        <position position="419"/>
    </location>
    <ligand>
        <name>Mg(2+)</name>
        <dbReference type="ChEBI" id="CHEBI:18420"/>
    </ligand>
</feature>
<evidence type="ECO:0000313" key="22">
    <source>
        <dbReference type="Proteomes" id="UP000186922"/>
    </source>
</evidence>
<keyword evidence="10 16" id="KW-1133">Transmembrane helix</keyword>
<feature type="active site" description="4-aspartylphosphate intermediate" evidence="13">
    <location>
        <position position="417"/>
    </location>
</feature>
<keyword evidence="17" id="KW-0732">Signal</keyword>
<dbReference type="InterPro" id="IPR023298">
    <property type="entry name" value="ATPase_P-typ_TM_dom_sf"/>
</dbReference>
<dbReference type="GO" id="GO:0005524">
    <property type="term" value="F:ATP binding"/>
    <property type="evidence" value="ECO:0007669"/>
    <property type="project" value="UniProtKB-UniRule"/>
</dbReference>
<dbReference type="InterPro" id="IPR023299">
    <property type="entry name" value="ATPase_P-typ_cyto_dom_N"/>
</dbReference>
<evidence type="ECO:0000256" key="7">
    <source>
        <dbReference type="ARBA" id="ARBA00022840"/>
    </source>
</evidence>
<keyword evidence="8 15" id="KW-0460">Magnesium</keyword>
<feature type="binding site" evidence="15">
    <location>
        <position position="821"/>
    </location>
    <ligand>
        <name>Mg(2+)</name>
        <dbReference type="ChEBI" id="CHEBI:18420"/>
    </ligand>
</feature>
<evidence type="ECO:0000256" key="12">
    <source>
        <dbReference type="ARBA" id="ARBA00034036"/>
    </source>
</evidence>
<feature type="transmembrane region" description="Helical" evidence="16">
    <location>
        <begin position="1029"/>
        <end position="1052"/>
    </location>
</feature>
<feature type="binding site" evidence="15">
    <location>
        <position position="417"/>
    </location>
    <ligand>
        <name>Mg(2+)</name>
        <dbReference type="ChEBI" id="CHEBI:18420"/>
    </ligand>
</feature>
<evidence type="ECO:0000256" key="1">
    <source>
        <dbReference type="ARBA" id="ARBA00004141"/>
    </source>
</evidence>
<evidence type="ECO:0000259" key="19">
    <source>
        <dbReference type="Pfam" id="PF16209"/>
    </source>
</evidence>
<feature type="binding site" evidence="14">
    <location>
        <position position="595"/>
    </location>
    <ligand>
        <name>ATP</name>
        <dbReference type="ChEBI" id="CHEBI:30616"/>
    </ligand>
</feature>
<sequence length="1158" mass="130180">MRWYRWVAVKLGLLAAPVSSTYRSVHINHHEPLEEPQVFPDNRIVSSKYTAWDFLPKNLFEQFRRIANFYFLCVSIIQLSIDSPVSPVTSIAPLIFVVAVTAIKQAYEDWLRHKSDLQVNNRAVRVLRNGQLARIKAKDVQVGDIVYVVDEHKFPCDLIMLSSSNEDGRCNVTTANLDGETNLKVFQCVPDTRSYQTPEALTTLHATIQCEQPTSDLYLFRGRLHLHGEGGSAVGDGASNPLRSRVISLNQQNLLLNGARLKNTRFIYGCAVYTGQETKMAINSVYQGKNKWSTIEKGMNKFLAFFLVVLLSEVALCTGLKYWMAGRPSGRPWYNPSAATTNITAKGVVQDLFAFLVLFNYIIPISLYVTIEMQKFLGARFLAWDGDLYDKERNLPCKVNSSDLNEELGQVEYLFSDKTGTLTENEMIFRRCCAGSRQFADVNGRLFEVIDGQVQSALVDLTEPDVMAFFQLLVLCHTVEINDPSLLPLASSEALVKGKGPRRKGRSFSDESMRLRQLRGEVLYEGASPDETAFVSACRRYGVVFKAHTNTTYTINYLGQEATYEILRVLEFDADRKRMSVVIRTGPDTVKVMVKGAETSVLPRCIAGNVDAVQRHIDHFAQEGLRTLAMGERLLSNEQWLSFVAGLNEASNLLVDREVKVREMYERLESGLTVVGASGVEDRLQDGVQETLETLRVAGIKTWILTGDKQETAVNVSYACGHFKKSMQAFQLTKCEEVSTCETLLQTMKQTMALEGDKQYCLTIDGPSLNVAQQHHAGLLQDVTMACVAVLCCRMSPIQKAQIVKMIKDSPEHPVTAAIGDGANDVSMIQEAHVGLGIFGKEGRQAARAADFSFGRFRMLMKMFIVHGHWYYYRVSTLVQYFFYKNVAFITPQVFFAFFSAYSEQPVFDQAYLTLFNIIFTSLPILAFGLFEQDMSASSLLQQPQIYSEQRKNARLSKKEFAKWMAIALWHAVVFFFGFYLLMVPNGGAVLDSSGQTYDLWTFGTAVFTLVIIVVNLKLLMYSSHWNGFLLGALAVSFLCYATLSVIYNATIWKGLVSPDMYWIFFKIWCNAAMPLNLLLLTVTALIPDLIWQVSQKTQQRRRQQAVFRPPSNNPLRPPPPPTTSSCCSAFSSCLWPSRVSLPNCQINQDGLSYLCCC</sequence>
<dbReference type="Gene3D" id="3.40.50.1000">
    <property type="entry name" value="HAD superfamily/HAD-like"/>
    <property type="match status" value="1"/>
</dbReference>
<feature type="transmembrane region" description="Helical" evidence="16">
    <location>
        <begin position="961"/>
        <end position="980"/>
    </location>
</feature>
<proteinExistence type="inferred from homology"/>
<evidence type="ECO:0000313" key="21">
    <source>
        <dbReference type="EMBL" id="GAU94683.1"/>
    </source>
</evidence>
<keyword evidence="7 14" id="KW-0067">ATP-binding</keyword>
<evidence type="ECO:0000256" key="6">
    <source>
        <dbReference type="ARBA" id="ARBA00022741"/>
    </source>
</evidence>
<feature type="domain" description="P-type ATPase N-terminal" evidence="19">
    <location>
        <begin position="25"/>
        <end position="91"/>
    </location>
</feature>
<keyword evidence="6 14" id="KW-0547">Nucleotide-binding</keyword>
<dbReference type="NCBIfam" id="TIGR01652">
    <property type="entry name" value="ATPase-Plipid"/>
    <property type="match status" value="1"/>
</dbReference>
<evidence type="ECO:0000256" key="10">
    <source>
        <dbReference type="ARBA" id="ARBA00022989"/>
    </source>
</evidence>
<dbReference type="InterPro" id="IPR059000">
    <property type="entry name" value="ATPase_P-type_domA"/>
</dbReference>
<feature type="chain" id="PRO_5008898114" description="Phospholipid-transporting ATPase" evidence="17">
    <location>
        <begin position="21"/>
        <end position="1158"/>
    </location>
</feature>
<dbReference type="PROSITE" id="PS00154">
    <property type="entry name" value="ATPASE_E1_E2"/>
    <property type="match status" value="1"/>
</dbReference>
<dbReference type="Proteomes" id="UP000186922">
    <property type="component" value="Unassembled WGS sequence"/>
</dbReference>
<evidence type="ECO:0000259" key="18">
    <source>
        <dbReference type="Pfam" id="PF00122"/>
    </source>
</evidence>
<dbReference type="OrthoDB" id="377733at2759"/>
<keyword evidence="9 16" id="KW-1278">Translocase</keyword>
<keyword evidence="5 15" id="KW-0479">Metal-binding</keyword>
<gene>
    <name evidence="21" type="primary">RvY_06408-1</name>
    <name evidence="21" type="synonym">RvY_06408.1</name>
    <name evidence="21" type="ORF">RvY_06408</name>
</gene>
<keyword evidence="22" id="KW-1185">Reference proteome</keyword>
<dbReference type="STRING" id="947166.A0A1D1V773"/>
<feature type="binding site" evidence="14">
    <location>
        <position position="626"/>
    </location>
    <ligand>
        <name>ATP</name>
        <dbReference type="ChEBI" id="CHEBI:30616"/>
    </ligand>
</feature>
<dbReference type="Pfam" id="PF00122">
    <property type="entry name" value="E1-E2_ATPase"/>
    <property type="match status" value="1"/>
</dbReference>
<dbReference type="PANTHER" id="PTHR24092">
    <property type="entry name" value="PROBABLE PHOSPHOLIPID-TRANSPORTING ATPASE"/>
    <property type="match status" value="1"/>
</dbReference>
<feature type="binding site" evidence="14">
    <location>
        <position position="419"/>
    </location>
    <ligand>
        <name>ATP</name>
        <dbReference type="ChEBI" id="CHEBI:30616"/>
    </ligand>
</feature>
<dbReference type="SUPFAM" id="SSF81653">
    <property type="entry name" value="Calcium ATPase, transduction domain A"/>
    <property type="match status" value="1"/>
</dbReference>
<dbReference type="GO" id="GO:0005886">
    <property type="term" value="C:plasma membrane"/>
    <property type="evidence" value="ECO:0007669"/>
    <property type="project" value="TreeGrafter"/>
</dbReference>
<feature type="binding site" evidence="14">
    <location>
        <position position="708"/>
    </location>
    <ligand>
        <name>ATP</name>
        <dbReference type="ChEBI" id="CHEBI:30616"/>
    </ligand>
</feature>
<keyword evidence="11 16" id="KW-0472">Membrane</keyword>
<dbReference type="SUPFAM" id="SSF56784">
    <property type="entry name" value="HAD-like"/>
    <property type="match status" value="1"/>
</dbReference>
<feature type="transmembrane region" description="Helical" evidence="16">
    <location>
        <begin position="1072"/>
        <end position="1092"/>
    </location>
</feature>
<dbReference type="InterPro" id="IPR006539">
    <property type="entry name" value="P-type_ATPase_IV"/>
</dbReference>